<dbReference type="EMBL" id="JBHDLJ010000007">
    <property type="protein sequence ID" value="MFB0834935.1"/>
    <property type="molecule type" value="Genomic_DNA"/>
</dbReference>
<evidence type="ECO:0000313" key="2">
    <source>
        <dbReference type="Proteomes" id="UP001575652"/>
    </source>
</evidence>
<proteinExistence type="predicted"/>
<keyword evidence="2" id="KW-1185">Reference proteome</keyword>
<evidence type="ECO:0000313" key="1">
    <source>
        <dbReference type="EMBL" id="MFB0834935.1"/>
    </source>
</evidence>
<dbReference type="Proteomes" id="UP001575652">
    <property type="component" value="Unassembled WGS sequence"/>
</dbReference>
<protein>
    <submittedName>
        <fullName evidence="1">Uncharacterized protein</fullName>
    </submittedName>
</protein>
<reference evidence="1 2" key="1">
    <citation type="submission" date="2024-09" db="EMBL/GenBank/DDBJ databases">
        <authorList>
            <person name="Salinas-Garcia M.A."/>
            <person name="Prieme A."/>
        </authorList>
    </citation>
    <scope>NUCLEOTIDE SEQUENCE [LARGE SCALE GENOMIC DNA]</scope>
    <source>
        <strain evidence="1 2">DSM 21081</strain>
    </source>
</reference>
<organism evidence="1 2">
    <name type="scientific">Arthrobacter halodurans</name>
    <dbReference type="NCBI Taxonomy" id="516699"/>
    <lineage>
        <taxon>Bacteria</taxon>
        <taxon>Bacillati</taxon>
        <taxon>Actinomycetota</taxon>
        <taxon>Actinomycetes</taxon>
        <taxon>Micrococcales</taxon>
        <taxon>Micrococcaceae</taxon>
        <taxon>Arthrobacter</taxon>
    </lineage>
</organism>
<sequence>MSENTAENRLAELGDEAHEQLNRILGTALGVAREQLEANGVFLPFGIALEAATDGAEGELRLLAVQPPEDENDPEADIDAESMMIDLVTLLSQQREAFAAVALVSDVTLVEEGRDAVHANAEHSLGGAVAVVQPYTAPADDAGAWTFDEPTAEPGELLVWR</sequence>
<accession>A0ABV4UMR0</accession>
<comment type="caution">
    <text evidence="1">The sequence shown here is derived from an EMBL/GenBank/DDBJ whole genome shotgun (WGS) entry which is preliminary data.</text>
</comment>
<dbReference type="RefSeq" id="WP_373972110.1">
    <property type="nucleotide sequence ID" value="NZ_JBHDLJ010000007.1"/>
</dbReference>
<gene>
    <name evidence="1" type="ORF">ACETWP_10080</name>
</gene>
<name>A0ABV4UMR0_9MICC</name>